<dbReference type="GO" id="GO:0030288">
    <property type="term" value="C:outer membrane-bounded periplasmic space"/>
    <property type="evidence" value="ECO:0007669"/>
    <property type="project" value="InterPro"/>
</dbReference>
<evidence type="ECO:0000313" key="3">
    <source>
        <dbReference type="EMBL" id="PWF47997.1"/>
    </source>
</evidence>
<keyword evidence="4" id="KW-1185">Reference proteome</keyword>
<organism evidence="3 4">
    <name type="scientific">Massilia glaciei</name>
    <dbReference type="NCBI Taxonomy" id="1524097"/>
    <lineage>
        <taxon>Bacteria</taxon>
        <taxon>Pseudomonadati</taxon>
        <taxon>Pseudomonadota</taxon>
        <taxon>Betaproteobacteria</taxon>
        <taxon>Burkholderiales</taxon>
        <taxon>Oxalobacteraceae</taxon>
        <taxon>Telluria group</taxon>
        <taxon>Massilia</taxon>
    </lineage>
</organism>
<dbReference type="InterPro" id="IPR016147">
    <property type="entry name" value="Pili_assmbl_chaperone_N"/>
</dbReference>
<proteinExistence type="predicted"/>
<name>A0A2U2HKD0_9BURK</name>
<dbReference type="Gene3D" id="2.60.40.10">
    <property type="entry name" value="Immunoglobulins"/>
    <property type="match status" value="1"/>
</dbReference>
<dbReference type="OrthoDB" id="6658153at2"/>
<feature type="domain" description="Pili assembly chaperone N-terminal" evidence="2">
    <location>
        <begin position="28"/>
        <end position="135"/>
    </location>
</feature>
<dbReference type="Pfam" id="PF00345">
    <property type="entry name" value="PapD_N"/>
    <property type="match status" value="1"/>
</dbReference>
<comment type="caution">
    <text evidence="3">The sequence shown here is derived from an EMBL/GenBank/DDBJ whole genome shotgun (WGS) entry which is preliminary data.</text>
</comment>
<dbReference type="RefSeq" id="WP_106757815.1">
    <property type="nucleotide sequence ID" value="NZ_PXWF02000211.1"/>
</dbReference>
<accession>A0A2U2HKD0</accession>
<dbReference type="GO" id="GO:0071555">
    <property type="term" value="P:cell wall organization"/>
    <property type="evidence" value="ECO:0007669"/>
    <property type="project" value="InterPro"/>
</dbReference>
<dbReference type="InterPro" id="IPR013783">
    <property type="entry name" value="Ig-like_fold"/>
</dbReference>
<sequence>MSAHRSGGAMLLFALLVALPLPPAVADLMVSPTRIVFEKNQRAAQLDLINNGKESATYRISVVNRRMSETGEFIPIESAGPGEQFAGDLLRYSPRQVVLAPGAGQVVRIMVRKPAGLADGEYRSHLQFDRIPTAEGATSIAAPAAAAPGELAVRLTMMAGLSITVIVRQGENTAKAAISALELPATLDGQRPAVAAVLHRSGNSSIYGDLAVTFTPRGGEAVTVGKAGGVAVYAPNPLRRLRINLEPPAGLALTRGTLRLTYRERPATGDKLLAEAAIELP</sequence>
<dbReference type="AlphaFoldDB" id="A0A2U2HKD0"/>
<feature type="chain" id="PRO_5015546044" evidence="1">
    <location>
        <begin position="27"/>
        <end position="281"/>
    </location>
</feature>
<dbReference type="InterPro" id="IPR008962">
    <property type="entry name" value="PapD-like_sf"/>
</dbReference>
<dbReference type="Proteomes" id="UP000241421">
    <property type="component" value="Unassembled WGS sequence"/>
</dbReference>
<dbReference type="SUPFAM" id="SSF49354">
    <property type="entry name" value="PapD-like"/>
    <property type="match status" value="1"/>
</dbReference>
<evidence type="ECO:0000313" key="4">
    <source>
        <dbReference type="Proteomes" id="UP000241421"/>
    </source>
</evidence>
<gene>
    <name evidence="3" type="ORF">C7C56_013000</name>
</gene>
<evidence type="ECO:0000259" key="2">
    <source>
        <dbReference type="Pfam" id="PF00345"/>
    </source>
</evidence>
<dbReference type="EMBL" id="PXWF02000211">
    <property type="protein sequence ID" value="PWF47997.1"/>
    <property type="molecule type" value="Genomic_DNA"/>
</dbReference>
<reference evidence="3 4" key="1">
    <citation type="submission" date="2018-04" db="EMBL/GenBank/DDBJ databases">
        <title>Massilia violaceinigra sp. nov., a novel purple-pigmented bacterium isolated from Tianshan glacier, Xinjiang, China.</title>
        <authorList>
            <person name="Wang H."/>
        </authorList>
    </citation>
    <scope>NUCLEOTIDE SEQUENCE [LARGE SCALE GENOMIC DNA]</scope>
    <source>
        <strain evidence="3 4">B448-2</strain>
    </source>
</reference>
<protein>
    <submittedName>
        <fullName evidence="3">Molecular chaperone</fullName>
    </submittedName>
</protein>
<keyword evidence="1" id="KW-0732">Signal</keyword>
<feature type="signal peptide" evidence="1">
    <location>
        <begin position="1"/>
        <end position="26"/>
    </location>
</feature>
<evidence type="ECO:0000256" key="1">
    <source>
        <dbReference type="SAM" id="SignalP"/>
    </source>
</evidence>